<feature type="signal peptide" evidence="1">
    <location>
        <begin position="1"/>
        <end position="26"/>
    </location>
</feature>
<dbReference type="Gene3D" id="2.60.120.260">
    <property type="entry name" value="Galactose-binding domain-like"/>
    <property type="match status" value="1"/>
</dbReference>
<comment type="caution">
    <text evidence="2">The sequence shown here is derived from an EMBL/GenBank/DDBJ whole genome shotgun (WGS) entry which is preliminary data.</text>
</comment>
<evidence type="ECO:0000256" key="1">
    <source>
        <dbReference type="SAM" id="SignalP"/>
    </source>
</evidence>
<dbReference type="EMBL" id="SJPR01000002">
    <property type="protein sequence ID" value="TWT97642.1"/>
    <property type="molecule type" value="Genomic_DNA"/>
</dbReference>
<dbReference type="Proteomes" id="UP000317421">
    <property type="component" value="Unassembled WGS sequence"/>
</dbReference>
<organism evidence="2 3">
    <name type="scientific">Botrimarina colliarenosi</name>
    <dbReference type="NCBI Taxonomy" id="2528001"/>
    <lineage>
        <taxon>Bacteria</taxon>
        <taxon>Pseudomonadati</taxon>
        <taxon>Planctomycetota</taxon>
        <taxon>Planctomycetia</taxon>
        <taxon>Pirellulales</taxon>
        <taxon>Lacipirellulaceae</taxon>
        <taxon>Botrimarina</taxon>
    </lineage>
</organism>
<dbReference type="AlphaFoldDB" id="A0A5C6AC70"/>
<name>A0A5C6AC70_9BACT</name>
<evidence type="ECO:0000313" key="2">
    <source>
        <dbReference type="EMBL" id="TWT97642.1"/>
    </source>
</evidence>
<evidence type="ECO:0000313" key="3">
    <source>
        <dbReference type="Proteomes" id="UP000317421"/>
    </source>
</evidence>
<feature type="chain" id="PRO_5022973937" description="PEP-CTERM protein-sorting domain-containing protein" evidence="1">
    <location>
        <begin position="27"/>
        <end position="499"/>
    </location>
</feature>
<gene>
    <name evidence="2" type="ORF">Pla108_17940</name>
</gene>
<proteinExistence type="predicted"/>
<sequence length="499" mass="51515" precursor="true">MSIPWRIFACSLLGLAVLGSTQGASAIELLTSGGFEVPPVAAGPEVPSWTLLEYVTANPSMLVNSAALLGGVADNPIDPLNIDTNHRGLWFRPFVGTTEGATPVGPVDAILSQTVAAAPGQTYTFTGDALFEANYLGGMEEPGFRTEFEMAFLDSGGAVIGSPMIRDLTLELINGLGYSGTNGNPEVAPIVGVAPAGAASVRVRAQGLSMTRNNVNTGQQSAFVDNFSLTTSDAPTMELLMNPNLNILPPVPPTAEEILSEYFDFVENPDTSTDIIRGAGFANNPDTGGSNGIWISPYLPLAAGGSGTVSQTVAGTPGTAYTFSAGARWEPAFVGDESLTDENKTVIELAFLDSEGGLIDSVVLDLRDDGKTAAANSWTTHSVTGTAPTGTTDVRVSGIISNFAAAESGQQSAFWDDFSLMVAATGLPGDYNGDNVVDAADYTVWRDGGSPDSSPAGYTLWANNYGATSAPGLATTIPEPAAGLLVVLALLAASTRRTN</sequence>
<keyword evidence="3" id="KW-1185">Reference proteome</keyword>
<accession>A0A5C6AC70</accession>
<keyword evidence="1" id="KW-0732">Signal</keyword>
<reference evidence="2 3" key="1">
    <citation type="submission" date="2019-02" db="EMBL/GenBank/DDBJ databases">
        <title>Deep-cultivation of Planctomycetes and their phenomic and genomic characterization uncovers novel biology.</title>
        <authorList>
            <person name="Wiegand S."/>
            <person name="Jogler M."/>
            <person name="Boedeker C."/>
            <person name="Pinto D."/>
            <person name="Vollmers J."/>
            <person name="Rivas-Marin E."/>
            <person name="Kohn T."/>
            <person name="Peeters S.H."/>
            <person name="Heuer A."/>
            <person name="Rast P."/>
            <person name="Oberbeckmann S."/>
            <person name="Bunk B."/>
            <person name="Jeske O."/>
            <person name="Meyerdierks A."/>
            <person name="Storesund J.E."/>
            <person name="Kallscheuer N."/>
            <person name="Luecker S."/>
            <person name="Lage O.M."/>
            <person name="Pohl T."/>
            <person name="Merkel B.J."/>
            <person name="Hornburger P."/>
            <person name="Mueller R.-W."/>
            <person name="Bruemmer F."/>
            <person name="Labrenz M."/>
            <person name="Spormann A.M."/>
            <person name="Op Den Camp H."/>
            <person name="Overmann J."/>
            <person name="Amann R."/>
            <person name="Jetten M.S.M."/>
            <person name="Mascher T."/>
            <person name="Medema M.H."/>
            <person name="Devos D.P."/>
            <person name="Kaster A.-K."/>
            <person name="Ovreas L."/>
            <person name="Rohde M."/>
            <person name="Galperin M.Y."/>
            <person name="Jogler C."/>
        </authorList>
    </citation>
    <scope>NUCLEOTIDE SEQUENCE [LARGE SCALE GENOMIC DNA]</scope>
    <source>
        <strain evidence="2 3">Pla108</strain>
    </source>
</reference>
<protein>
    <recommendedName>
        <fullName evidence="4">PEP-CTERM protein-sorting domain-containing protein</fullName>
    </recommendedName>
</protein>
<evidence type="ECO:0008006" key="4">
    <source>
        <dbReference type="Google" id="ProtNLM"/>
    </source>
</evidence>